<dbReference type="Pfam" id="PF00172">
    <property type="entry name" value="Zn_clus"/>
    <property type="match status" value="1"/>
</dbReference>
<dbReference type="Proteomes" id="UP000422736">
    <property type="component" value="Chromosome 1"/>
</dbReference>
<dbReference type="InterPro" id="IPR052073">
    <property type="entry name" value="Amide_Lactam_Regulators"/>
</dbReference>
<accession>A0ABX6EMW0</accession>
<evidence type="ECO:0000256" key="6">
    <source>
        <dbReference type="ARBA" id="ARBA00023242"/>
    </source>
</evidence>
<protein>
    <submittedName>
        <fullName evidence="8">GAL4</fullName>
    </submittedName>
</protein>
<dbReference type="PANTHER" id="PTHR47171">
    <property type="entry name" value="FARA-RELATED"/>
    <property type="match status" value="1"/>
</dbReference>
<dbReference type="CDD" id="cd12148">
    <property type="entry name" value="fungal_TF_MHR"/>
    <property type="match status" value="1"/>
</dbReference>
<dbReference type="CDD" id="cd00067">
    <property type="entry name" value="GAL4"/>
    <property type="match status" value="1"/>
</dbReference>
<dbReference type="InterPro" id="IPR001138">
    <property type="entry name" value="Zn2Cys6_DnaBD"/>
</dbReference>
<dbReference type="SUPFAM" id="SSF57701">
    <property type="entry name" value="Zn2/Cys6 DNA-binding domain"/>
    <property type="match status" value="1"/>
</dbReference>
<proteinExistence type="predicted"/>
<dbReference type="InterPro" id="IPR036864">
    <property type="entry name" value="Zn2-C6_fun-type_DNA-bd_sf"/>
</dbReference>
<keyword evidence="5" id="KW-0804">Transcription</keyword>
<dbReference type="PROSITE" id="PS00463">
    <property type="entry name" value="ZN2_CY6_FUNGAL_1"/>
    <property type="match status" value="1"/>
</dbReference>
<dbReference type="InterPro" id="IPR007219">
    <property type="entry name" value="XnlR_reg_dom"/>
</dbReference>
<evidence type="ECO:0000259" key="7">
    <source>
        <dbReference type="PROSITE" id="PS50048"/>
    </source>
</evidence>
<keyword evidence="2" id="KW-0862">Zinc</keyword>
<organism evidence="8 9">
    <name type="scientific">Kluyveromyces marxianus</name>
    <name type="common">Yeast</name>
    <name type="synonym">Candida kefyr</name>
    <dbReference type="NCBI Taxonomy" id="4911"/>
    <lineage>
        <taxon>Eukaryota</taxon>
        <taxon>Fungi</taxon>
        <taxon>Dikarya</taxon>
        <taxon>Ascomycota</taxon>
        <taxon>Saccharomycotina</taxon>
        <taxon>Saccharomycetes</taxon>
        <taxon>Saccharomycetales</taxon>
        <taxon>Saccharomycetaceae</taxon>
        <taxon>Kluyveromyces</taxon>
    </lineage>
</organism>
<dbReference type="SMART" id="SM00066">
    <property type="entry name" value="GAL4"/>
    <property type="match status" value="1"/>
</dbReference>
<evidence type="ECO:0000256" key="1">
    <source>
        <dbReference type="ARBA" id="ARBA00022723"/>
    </source>
</evidence>
<reference evidence="8 9" key="1">
    <citation type="submission" date="2016-03" db="EMBL/GenBank/DDBJ databases">
        <title>How can Kluyveromyces marxianus grow so fast - potential evolutionary course in Saccharomyces Complex revealed by comparative genomics.</title>
        <authorList>
            <person name="Mo W."/>
            <person name="Lu W."/>
            <person name="Yang X."/>
            <person name="Qi J."/>
            <person name="Lv H."/>
        </authorList>
    </citation>
    <scope>NUCLEOTIDE SEQUENCE [LARGE SCALE GENOMIC DNA]</scope>
    <source>
        <strain evidence="8 9">FIM1</strain>
    </source>
</reference>
<name>A0ABX6EMW0_KLUMA</name>
<dbReference type="EMBL" id="CP015054">
    <property type="protein sequence ID" value="QGN13505.1"/>
    <property type="molecule type" value="Genomic_DNA"/>
</dbReference>
<keyword evidence="4" id="KW-0238">DNA-binding</keyword>
<gene>
    <name evidence="8" type="primary">GAL4</name>
    <name evidence="8" type="ORF">FIM1_144</name>
</gene>
<dbReference type="PROSITE" id="PS50048">
    <property type="entry name" value="ZN2_CY6_FUNGAL_2"/>
    <property type="match status" value="1"/>
</dbReference>
<evidence type="ECO:0000256" key="5">
    <source>
        <dbReference type="ARBA" id="ARBA00023163"/>
    </source>
</evidence>
<evidence type="ECO:0000313" key="9">
    <source>
        <dbReference type="Proteomes" id="UP000422736"/>
    </source>
</evidence>
<evidence type="ECO:0000256" key="4">
    <source>
        <dbReference type="ARBA" id="ARBA00023125"/>
    </source>
</evidence>
<keyword evidence="1" id="KW-0479">Metal-binding</keyword>
<sequence>MSRRRSNACSACHRRKIKCDVMAQRPCTNCRLFGTVCQLHADERRKRSTSDHTYITGDNAENTAHQRLKILLADGGLFGMDYLKELIKRKDDLKEVVFHSHKKNFECTSMYYFPSSSHYQIYAPNPTQIHTYVDPCQYMKNMTALQLPDANVTVWEILMLEGALLLPKKSICRELIDDFFKYNHWIFPFINKKEFIEQFEESKCSMLLLQCIIRCAIISSDDPRFLDDLQSIHLASEIMSKRIKCLLNYSYETDPLVRIQGLLLQTKGESLSTNELVIEESLFFAANLINCFGFHRANLDSDPFPQKDKKLCYWYFYIMSNAYLNGNIFEMDVDVEMLTLDDFSEDMPYQEKYVFIKLVELSGILKSIKKLNYSPKTEFTIDSTENIMNFTSVIDKWKSTLPPFFIECLETNGILEKEDSRLFIYVHLLYCKVILYLHKKVWLYGSVNDKQYSLSTPICYSTINMILDICDAIVGSEYLRRRMHEIFNRIILEAFQVVNYKYHTDSDLITKDACFSYVVRFQKYFEATKSHWLTAKVGGEVLKSYFPSAVGQFRPLSSLDDHEVYDFQF</sequence>
<keyword evidence="6" id="KW-0539">Nucleus</keyword>
<dbReference type="Gene3D" id="4.10.240.10">
    <property type="entry name" value="Zn(2)-C6 fungal-type DNA-binding domain"/>
    <property type="match status" value="1"/>
</dbReference>
<keyword evidence="9" id="KW-1185">Reference proteome</keyword>
<evidence type="ECO:0000313" key="8">
    <source>
        <dbReference type="EMBL" id="QGN13505.1"/>
    </source>
</evidence>
<dbReference type="PANTHER" id="PTHR47171:SF3">
    <property type="entry name" value="FARA-RELATED"/>
    <property type="match status" value="1"/>
</dbReference>
<feature type="domain" description="Zn(2)-C6 fungal-type" evidence="7">
    <location>
        <begin position="8"/>
        <end position="39"/>
    </location>
</feature>
<dbReference type="Pfam" id="PF04082">
    <property type="entry name" value="Fungal_trans"/>
    <property type="match status" value="1"/>
</dbReference>
<keyword evidence="3" id="KW-0805">Transcription regulation</keyword>
<evidence type="ECO:0000256" key="2">
    <source>
        <dbReference type="ARBA" id="ARBA00022833"/>
    </source>
</evidence>
<evidence type="ECO:0000256" key="3">
    <source>
        <dbReference type="ARBA" id="ARBA00023015"/>
    </source>
</evidence>